<dbReference type="KEGG" id="fpn:ABE65_009385"/>
<evidence type="ECO:0000313" key="1">
    <source>
        <dbReference type="EMBL" id="ANC77004.1"/>
    </source>
</evidence>
<dbReference type="InterPro" id="IPR022453">
    <property type="entry name" value="Znf_MqsA-type"/>
</dbReference>
<accession>A0A160ILP8</accession>
<gene>
    <name evidence="1" type="ORF">ABE65_009385</name>
</gene>
<dbReference type="EMBL" id="CP015378">
    <property type="protein sequence ID" value="ANC77004.1"/>
    <property type="molecule type" value="Genomic_DNA"/>
</dbReference>
<proteinExistence type="predicted"/>
<sequence length="90" mass="10361">MKCLWCESEETEKAGLTGYWELPDGSRAVQITVIPSVSCSSCGMEYQEDHIVDEIEDQLMLIDTKKIDSTISYTELMSIPRFLKKNYFKL</sequence>
<protein>
    <submittedName>
        <fullName evidence="1">Uncharacterized protein</fullName>
    </submittedName>
</protein>
<organism evidence="1 2">
    <name type="scientific">Fictibacillus phosphorivorans</name>
    <dbReference type="NCBI Taxonomy" id="1221500"/>
    <lineage>
        <taxon>Bacteria</taxon>
        <taxon>Bacillati</taxon>
        <taxon>Bacillota</taxon>
        <taxon>Bacilli</taxon>
        <taxon>Bacillales</taxon>
        <taxon>Fictibacillaceae</taxon>
        <taxon>Fictibacillus</taxon>
    </lineage>
</organism>
<dbReference type="Pfam" id="PF14122">
    <property type="entry name" value="YokU"/>
    <property type="match status" value="1"/>
</dbReference>
<dbReference type="RefSeq" id="WP_066393989.1">
    <property type="nucleotide sequence ID" value="NZ_CP015378.1"/>
</dbReference>
<dbReference type="CDD" id="cd12870">
    <property type="entry name" value="MqsA"/>
    <property type="match status" value="1"/>
</dbReference>
<dbReference type="NCBIfam" id="TIGR03831">
    <property type="entry name" value="YgiT_finger"/>
    <property type="match status" value="1"/>
</dbReference>
<dbReference type="NCBIfam" id="TIGR03829">
    <property type="entry name" value="YokU_near_AblA"/>
    <property type="match status" value="1"/>
</dbReference>
<keyword evidence="2" id="KW-1185">Reference proteome</keyword>
<name>A0A160ILP8_9BACL</name>
<dbReference type="STRING" id="1221500.ABE65_009385"/>
<evidence type="ECO:0000313" key="2">
    <source>
        <dbReference type="Proteomes" id="UP000076623"/>
    </source>
</evidence>
<dbReference type="OrthoDB" id="2666319at2"/>
<dbReference type="Proteomes" id="UP000076623">
    <property type="component" value="Chromosome"/>
</dbReference>
<dbReference type="InterPro" id="IPR022451">
    <property type="entry name" value="CHP03829_YokU"/>
</dbReference>
<reference evidence="1 2" key="1">
    <citation type="submission" date="2016-04" db="EMBL/GenBank/DDBJ databases">
        <title>Complete genome sequence of Fictibacillus phosphorivorans G25-29, a strain toxic to nematodes.</title>
        <authorList>
            <person name="Zheng Z."/>
        </authorList>
    </citation>
    <scope>NUCLEOTIDE SEQUENCE [LARGE SCALE GENOMIC DNA]</scope>
    <source>
        <strain evidence="1 2">G25-29</strain>
    </source>
</reference>
<dbReference type="AlphaFoldDB" id="A0A160ILP8"/>